<evidence type="ECO:0000256" key="3">
    <source>
        <dbReference type="ARBA" id="ARBA00022448"/>
    </source>
</evidence>
<dbReference type="EMBL" id="CP026520">
    <property type="protein sequence ID" value="QAV17482.1"/>
    <property type="molecule type" value="Genomic_DNA"/>
</dbReference>
<keyword evidence="6 8" id="KW-1133">Transmembrane helix</keyword>
<dbReference type="InterPro" id="IPR004761">
    <property type="entry name" value="Spore_GerAB"/>
</dbReference>
<feature type="transmembrane region" description="Helical" evidence="8">
    <location>
        <begin position="12"/>
        <end position="32"/>
    </location>
</feature>
<evidence type="ECO:0000256" key="4">
    <source>
        <dbReference type="ARBA" id="ARBA00022544"/>
    </source>
</evidence>
<evidence type="ECO:0000256" key="8">
    <source>
        <dbReference type="SAM" id="Phobius"/>
    </source>
</evidence>
<dbReference type="EMBL" id="JAMDMJ010000008">
    <property type="protein sequence ID" value="MCY9595727.1"/>
    <property type="molecule type" value="Genomic_DNA"/>
</dbReference>
<keyword evidence="4" id="KW-0309">Germination</keyword>
<gene>
    <name evidence="9" type="ORF">M5X16_08075</name>
    <name evidence="10" type="ORF">PC41400_07310</name>
</gene>
<evidence type="ECO:0000256" key="2">
    <source>
        <dbReference type="ARBA" id="ARBA00007998"/>
    </source>
</evidence>
<name>A0A410WT24_9BACL</name>
<evidence type="ECO:0000256" key="6">
    <source>
        <dbReference type="ARBA" id="ARBA00022989"/>
    </source>
</evidence>
<feature type="transmembrane region" description="Helical" evidence="8">
    <location>
        <begin position="80"/>
        <end position="101"/>
    </location>
</feature>
<dbReference type="GeneID" id="95374626"/>
<feature type="transmembrane region" description="Helical" evidence="8">
    <location>
        <begin position="38"/>
        <end position="60"/>
    </location>
</feature>
<keyword evidence="5 8" id="KW-0812">Transmembrane</keyword>
<sequence>MNDQRLTNWQAMCILIGTIAGVGVLPLPRLAVTAGESAAPLVTVGGILLGALLVMLWSLLGMRFPDLSPVAYSKLILGKWASGVLLFVIALFYLVATAFSFREFSEVTGTFVLRRTPLEVILFMMLLLVVISARKDIYSFTLIHAFYTPFVVGPVVFMMILSFSEVELLNLQPFTTNPDFTFWVGSLGITTLFRNVVIYTFIVPRMRNPQKALKVGLTGTAISGGLYLVIVITTVGVFGAEEIKRLVWPTLELGRATIIPGEFLERMDALFLVTWIISVFNSLLSGYYLILLIIKEKLGLKDHRMLATFLMPFMFLAAMMPQNVIQLYRLSTHILPWGLIAMIIIPSALLVVAGIRGKGGVAHAPDKG</sequence>
<evidence type="ECO:0000256" key="1">
    <source>
        <dbReference type="ARBA" id="ARBA00004141"/>
    </source>
</evidence>
<evidence type="ECO:0000256" key="7">
    <source>
        <dbReference type="ARBA" id="ARBA00023136"/>
    </source>
</evidence>
<proteinExistence type="inferred from homology"/>
<dbReference type="Pfam" id="PF03845">
    <property type="entry name" value="Spore_permease"/>
    <property type="match status" value="1"/>
</dbReference>
<dbReference type="KEGG" id="pchi:PC41400_07310"/>
<dbReference type="GO" id="GO:0016020">
    <property type="term" value="C:membrane"/>
    <property type="evidence" value="ECO:0007669"/>
    <property type="project" value="UniProtKB-SubCell"/>
</dbReference>
<dbReference type="PANTHER" id="PTHR34975">
    <property type="entry name" value="SPORE GERMINATION PROTEIN A2"/>
    <property type="match status" value="1"/>
</dbReference>
<comment type="similarity">
    <text evidence="2">Belongs to the amino acid-polyamine-organocation (APC) superfamily. Spore germination protein (SGP) (TC 2.A.3.9) family.</text>
</comment>
<organism evidence="10 11">
    <name type="scientific">Paenibacillus chitinolyticus</name>
    <dbReference type="NCBI Taxonomy" id="79263"/>
    <lineage>
        <taxon>Bacteria</taxon>
        <taxon>Bacillati</taxon>
        <taxon>Bacillota</taxon>
        <taxon>Bacilli</taxon>
        <taxon>Bacillales</taxon>
        <taxon>Paenibacillaceae</taxon>
        <taxon>Paenibacillus</taxon>
    </lineage>
</organism>
<reference evidence="9 12" key="2">
    <citation type="submission" date="2022-05" db="EMBL/GenBank/DDBJ databases">
        <title>Genome Sequencing of Bee-Associated Microbes.</title>
        <authorList>
            <person name="Dunlap C."/>
        </authorList>
    </citation>
    <scope>NUCLEOTIDE SEQUENCE [LARGE SCALE GENOMIC DNA]</scope>
    <source>
        <strain evidence="9 12">NRRL B-23120</strain>
    </source>
</reference>
<dbReference type="GO" id="GO:0009847">
    <property type="term" value="P:spore germination"/>
    <property type="evidence" value="ECO:0007669"/>
    <property type="project" value="InterPro"/>
</dbReference>
<accession>A0A410WT24</accession>
<protein>
    <submittedName>
        <fullName evidence="9">Spore germination protein</fullName>
    </submittedName>
    <submittedName>
        <fullName evidence="10">Spore gernimation protein</fullName>
    </submittedName>
</protein>
<dbReference type="PANTHER" id="PTHR34975:SF2">
    <property type="entry name" value="SPORE GERMINATION PROTEIN A2"/>
    <property type="match status" value="1"/>
</dbReference>
<feature type="transmembrane region" description="Helical" evidence="8">
    <location>
        <begin position="180"/>
        <end position="203"/>
    </location>
</feature>
<feature type="transmembrane region" description="Helical" evidence="8">
    <location>
        <begin position="215"/>
        <end position="240"/>
    </location>
</feature>
<feature type="transmembrane region" description="Helical" evidence="8">
    <location>
        <begin position="116"/>
        <end position="133"/>
    </location>
</feature>
<evidence type="ECO:0000313" key="12">
    <source>
        <dbReference type="Proteomes" id="UP001527202"/>
    </source>
</evidence>
<dbReference type="AlphaFoldDB" id="A0A410WT24"/>
<comment type="subcellular location">
    <subcellularLocation>
        <location evidence="1">Membrane</location>
        <topology evidence="1">Multi-pass membrane protein</topology>
    </subcellularLocation>
</comment>
<dbReference type="RefSeq" id="WP_042229937.1">
    <property type="nucleotide sequence ID" value="NZ_CP026520.1"/>
</dbReference>
<keyword evidence="3" id="KW-0813">Transport</keyword>
<keyword evidence="7 8" id="KW-0472">Membrane</keyword>
<dbReference type="Proteomes" id="UP001527202">
    <property type="component" value="Unassembled WGS sequence"/>
</dbReference>
<evidence type="ECO:0000313" key="9">
    <source>
        <dbReference type="EMBL" id="MCY9595727.1"/>
    </source>
</evidence>
<feature type="transmembrane region" description="Helical" evidence="8">
    <location>
        <begin position="306"/>
        <end position="328"/>
    </location>
</feature>
<feature type="transmembrane region" description="Helical" evidence="8">
    <location>
        <begin position="140"/>
        <end position="160"/>
    </location>
</feature>
<dbReference type="NCBIfam" id="TIGR00912">
    <property type="entry name" value="2A0309"/>
    <property type="match status" value="1"/>
</dbReference>
<reference evidence="10 11" key="1">
    <citation type="submission" date="2018-01" db="EMBL/GenBank/DDBJ databases">
        <title>The whole genome sequencing and assembly of Paenibacillus chitinolyticus KCCM 41400 strain.</title>
        <authorList>
            <person name="Kim J.-Y."/>
            <person name="Park M.-K."/>
            <person name="Lee Y.-J."/>
            <person name="Yi H."/>
            <person name="Bahn Y.-S."/>
            <person name="Kim J.F."/>
            <person name="Lee D.-W."/>
        </authorList>
    </citation>
    <scope>NUCLEOTIDE SEQUENCE [LARGE SCALE GENOMIC DNA]</scope>
    <source>
        <strain evidence="10 11">KCCM 41400</strain>
    </source>
</reference>
<dbReference type="OrthoDB" id="2661055at2"/>
<evidence type="ECO:0000313" key="11">
    <source>
        <dbReference type="Proteomes" id="UP000288943"/>
    </source>
</evidence>
<dbReference type="Proteomes" id="UP000288943">
    <property type="component" value="Chromosome"/>
</dbReference>
<feature type="transmembrane region" description="Helical" evidence="8">
    <location>
        <begin position="334"/>
        <end position="355"/>
    </location>
</feature>
<keyword evidence="12" id="KW-1185">Reference proteome</keyword>
<evidence type="ECO:0000256" key="5">
    <source>
        <dbReference type="ARBA" id="ARBA00022692"/>
    </source>
</evidence>
<evidence type="ECO:0000313" key="10">
    <source>
        <dbReference type="EMBL" id="QAV17482.1"/>
    </source>
</evidence>
<feature type="transmembrane region" description="Helical" evidence="8">
    <location>
        <begin position="269"/>
        <end position="294"/>
    </location>
</feature>
<dbReference type="Gene3D" id="1.20.1740.10">
    <property type="entry name" value="Amino acid/polyamine transporter I"/>
    <property type="match status" value="1"/>
</dbReference>